<evidence type="ECO:0008006" key="4">
    <source>
        <dbReference type="Google" id="ProtNLM"/>
    </source>
</evidence>
<dbReference type="EMBL" id="CP002879">
    <property type="protein sequence ID" value="AEI82208.1"/>
    <property type="molecule type" value="Genomic_DNA"/>
</dbReference>
<name>F8GXY8_CUPNN</name>
<dbReference type="HOGENOM" id="CLU_1265197_0_0_4"/>
<evidence type="ECO:0000256" key="1">
    <source>
        <dbReference type="SAM" id="SignalP"/>
    </source>
</evidence>
<dbReference type="Proteomes" id="UP000006798">
    <property type="component" value="Plasmid pBB1"/>
</dbReference>
<sequence length="218" mass="22204">MSGRFLLTIAAALSVMCTGCASIVGGTSQNISVEARQDAKSITGAACTLSNDKGKWFVSTPGSVGVQRSYEAMNITCTKSGSEPGTTAAQSTTKPMAFGNIIFGGLVGAAIDIGSGAAYEYPNLIAVEMKALELPKPAEPGSQAAAAPMTVAWKPVPKPTPGPFTTIAEAVALKDMCTPVGYAVLTGTGQEGDTYRVNCMGGMTKEYACAGQSCSPAR</sequence>
<organism evidence="2 3">
    <name type="scientific">Cupriavidus necator (strain ATCC 43291 / DSM 13513 / CCUG 52238 / LMG 8453 / N-1)</name>
    <name type="common">Ralstonia eutropha</name>
    <dbReference type="NCBI Taxonomy" id="1042878"/>
    <lineage>
        <taxon>Bacteria</taxon>
        <taxon>Pseudomonadati</taxon>
        <taxon>Pseudomonadota</taxon>
        <taxon>Betaproteobacteria</taxon>
        <taxon>Burkholderiales</taxon>
        <taxon>Burkholderiaceae</taxon>
        <taxon>Cupriavidus</taxon>
    </lineage>
</organism>
<reference evidence="2 3" key="1">
    <citation type="journal article" date="2011" name="J. Bacteriol.">
        <title>Complete genome sequence of the type strain Cupriavidus necator N-1.</title>
        <authorList>
            <person name="Poehlein A."/>
            <person name="Kusian B."/>
            <person name="Friedrich B."/>
            <person name="Daniel R."/>
            <person name="Bowien B."/>
        </authorList>
    </citation>
    <scope>NUCLEOTIDE SEQUENCE [LARGE SCALE GENOMIC DNA]</scope>
    <source>
        <strain evidence="3">ATCC 43291 / DSM 13513 / CCUG 52238 / LMG 8453 / N-1</strain>
        <plasmid evidence="2 3">pBB1</plasmid>
    </source>
</reference>
<geneLocation type="plasmid" evidence="2 3">
    <name>pBB1</name>
</geneLocation>
<feature type="signal peptide" evidence="1">
    <location>
        <begin position="1"/>
        <end position="21"/>
    </location>
</feature>
<gene>
    <name evidence="2" type="ordered locus">CNE_BB1p07910</name>
</gene>
<feature type="chain" id="PRO_5003372006" description="Lipoprotein" evidence="1">
    <location>
        <begin position="22"/>
        <end position="218"/>
    </location>
</feature>
<keyword evidence="2" id="KW-0614">Plasmid</keyword>
<keyword evidence="1" id="KW-0732">Signal</keyword>
<dbReference type="RefSeq" id="WP_013959243.1">
    <property type="nucleotide sequence ID" value="NC_015727.1"/>
</dbReference>
<dbReference type="GeneID" id="92902265"/>
<dbReference type="KEGG" id="cnc:CNE_BB1p07910"/>
<accession>F8GXY8</accession>
<dbReference type="AlphaFoldDB" id="F8GXY8"/>
<evidence type="ECO:0000313" key="3">
    <source>
        <dbReference type="Proteomes" id="UP000006798"/>
    </source>
</evidence>
<proteinExistence type="predicted"/>
<evidence type="ECO:0000313" key="2">
    <source>
        <dbReference type="EMBL" id="AEI82208.1"/>
    </source>
</evidence>
<protein>
    <recommendedName>
        <fullName evidence="4">Lipoprotein</fullName>
    </recommendedName>
</protein>